<comment type="cofactor">
    <cofactor evidence="1">
        <name>Mn(2+)</name>
        <dbReference type="ChEBI" id="CHEBI:29035"/>
    </cofactor>
</comment>
<comment type="subcellular location">
    <subcellularLocation>
        <location evidence="2">Membrane</location>
        <topology evidence="2">Multi-pass membrane protein</topology>
    </subcellularLocation>
</comment>
<evidence type="ECO:0000256" key="4">
    <source>
        <dbReference type="ARBA" id="ARBA00010441"/>
    </source>
</evidence>
<comment type="similarity">
    <text evidence="4 15">Belongs to the CDP-alcohol phosphatidyltransferase class-I family.</text>
</comment>
<evidence type="ECO:0000313" key="17">
    <source>
        <dbReference type="EMBL" id="KAK4284047.1"/>
    </source>
</evidence>
<keyword evidence="8 16" id="KW-0812">Transmembrane</keyword>
<comment type="pathway">
    <text evidence="3">Phospholipid metabolism; phosphatidylglycerol biosynthesis; phosphatidylglycerol from CDP-diacylglycerol: step 1/2.</text>
</comment>
<evidence type="ECO:0000256" key="16">
    <source>
        <dbReference type="SAM" id="Phobius"/>
    </source>
</evidence>
<keyword evidence="12" id="KW-0594">Phospholipid biosynthesis</keyword>
<dbReference type="Pfam" id="PF01066">
    <property type="entry name" value="CDP-OH_P_transf"/>
    <property type="match status" value="1"/>
</dbReference>
<dbReference type="InterPro" id="IPR004570">
    <property type="entry name" value="Phosphatidylglycerol_P_synth"/>
</dbReference>
<evidence type="ECO:0000313" key="18">
    <source>
        <dbReference type="Proteomes" id="UP001293593"/>
    </source>
</evidence>
<keyword evidence="13" id="KW-1208">Phospholipid metabolism</keyword>
<keyword evidence="10" id="KW-0443">Lipid metabolism</keyword>
<keyword evidence="9 16" id="KW-1133">Transmembrane helix</keyword>
<organism evidence="17 18">
    <name type="scientific">Acacia crassicarpa</name>
    <name type="common">northern wattle</name>
    <dbReference type="NCBI Taxonomy" id="499986"/>
    <lineage>
        <taxon>Eukaryota</taxon>
        <taxon>Viridiplantae</taxon>
        <taxon>Streptophyta</taxon>
        <taxon>Embryophyta</taxon>
        <taxon>Tracheophyta</taxon>
        <taxon>Spermatophyta</taxon>
        <taxon>Magnoliopsida</taxon>
        <taxon>eudicotyledons</taxon>
        <taxon>Gunneridae</taxon>
        <taxon>Pentapetalae</taxon>
        <taxon>rosids</taxon>
        <taxon>fabids</taxon>
        <taxon>Fabales</taxon>
        <taxon>Fabaceae</taxon>
        <taxon>Caesalpinioideae</taxon>
        <taxon>mimosoid clade</taxon>
        <taxon>Acacieae</taxon>
        <taxon>Acacia</taxon>
    </lineage>
</organism>
<dbReference type="FunFam" id="1.20.120.1760:FF:000008">
    <property type="entry name" value="CDP-diacylglycerol--glycerol-3-phosphate 3-phosphatidyltransferase 2"/>
    <property type="match status" value="1"/>
</dbReference>
<dbReference type="EC" id="2.7.8.5" evidence="5"/>
<dbReference type="GO" id="GO:0030145">
    <property type="term" value="F:manganese ion binding"/>
    <property type="evidence" value="ECO:0007669"/>
    <property type="project" value="UniProtKB-ARBA"/>
</dbReference>
<dbReference type="GO" id="GO:0008444">
    <property type="term" value="F:CDP-diacylglycerol-glycerol-3-phosphate 3-phosphatidyltransferase activity"/>
    <property type="evidence" value="ECO:0007669"/>
    <property type="project" value="UniProtKB-EC"/>
</dbReference>
<dbReference type="Gene3D" id="1.20.120.1760">
    <property type="match status" value="1"/>
</dbReference>
<feature type="transmembrane region" description="Helical" evidence="16">
    <location>
        <begin position="315"/>
        <end position="339"/>
    </location>
</feature>
<dbReference type="PANTHER" id="PTHR14269:SF62">
    <property type="entry name" value="CDP-DIACYLGLYCEROL--GLYCEROL-3-PHOSPHATE 3-PHOSPHATIDYLTRANSFERASE 1, CHLOROPLASTIC"/>
    <property type="match status" value="1"/>
</dbReference>
<evidence type="ECO:0000256" key="15">
    <source>
        <dbReference type="RuleBase" id="RU003750"/>
    </source>
</evidence>
<keyword evidence="7 15" id="KW-0808">Transferase</keyword>
<evidence type="ECO:0000256" key="7">
    <source>
        <dbReference type="ARBA" id="ARBA00022679"/>
    </source>
</evidence>
<dbReference type="GO" id="GO:0009941">
    <property type="term" value="C:chloroplast envelope"/>
    <property type="evidence" value="ECO:0007669"/>
    <property type="project" value="TreeGrafter"/>
</dbReference>
<evidence type="ECO:0000256" key="8">
    <source>
        <dbReference type="ARBA" id="ARBA00022692"/>
    </source>
</evidence>
<gene>
    <name evidence="17" type="ORF">QN277_000928</name>
</gene>
<evidence type="ECO:0000256" key="2">
    <source>
        <dbReference type="ARBA" id="ARBA00004141"/>
    </source>
</evidence>
<keyword evidence="6" id="KW-0444">Lipid biosynthesis</keyword>
<dbReference type="InterPro" id="IPR000462">
    <property type="entry name" value="CDP-OH_P_trans"/>
</dbReference>
<keyword evidence="18" id="KW-1185">Reference proteome</keyword>
<evidence type="ECO:0000256" key="14">
    <source>
        <dbReference type="ARBA" id="ARBA00048586"/>
    </source>
</evidence>
<dbReference type="InterPro" id="IPR043130">
    <property type="entry name" value="CDP-OH_PTrfase_TM_dom"/>
</dbReference>
<dbReference type="GO" id="GO:0045995">
    <property type="term" value="P:regulation of embryonic development"/>
    <property type="evidence" value="ECO:0007669"/>
    <property type="project" value="UniProtKB-ARBA"/>
</dbReference>
<evidence type="ECO:0000256" key="1">
    <source>
        <dbReference type="ARBA" id="ARBA00001936"/>
    </source>
</evidence>
<evidence type="ECO:0000256" key="11">
    <source>
        <dbReference type="ARBA" id="ARBA00023136"/>
    </source>
</evidence>
<dbReference type="GO" id="GO:0006655">
    <property type="term" value="P:phosphatidylglycerol biosynthetic process"/>
    <property type="evidence" value="ECO:0007669"/>
    <property type="project" value="UniProtKB-ARBA"/>
</dbReference>
<evidence type="ECO:0000256" key="13">
    <source>
        <dbReference type="ARBA" id="ARBA00023264"/>
    </source>
</evidence>
<name>A0AAE1N7G8_9FABA</name>
<dbReference type="PROSITE" id="PS00379">
    <property type="entry name" value="CDP_ALCOHOL_P_TRANSF"/>
    <property type="match status" value="1"/>
</dbReference>
<sequence length="349" mass="37673">MSALKFTAQASSVYARTAKPSSSGPKTTSLPLLWSHRNIVYHHHHLRGWRITPCAHSHSQAHDKVPSSITQGLGLPFWVRHLKSPYFAPVRALNSSSIEKSGVPGGESGSASRSGLVVEMGSDAKDCDDSNNEVLLEKDRPPPSMQGSEQQSKLLTLPTILTLGRVAAVPILIATFYMDGWRGTAATTGIFIAAAVTDWLDGYLARKMKLKSTFGAFLDPVADKLMVATTLVLLCTRPLEVASFGQAPWLLTVPSVVIIGREITMSAVREWAASQDSKLLEAVAVNNLGKWKTATQMTALTILLATRDSSHGGPAILAGSGVVLLYISAWLAFWSLIVYMRKIGKVLLK</sequence>
<evidence type="ECO:0000256" key="3">
    <source>
        <dbReference type="ARBA" id="ARBA00005042"/>
    </source>
</evidence>
<evidence type="ECO:0000256" key="9">
    <source>
        <dbReference type="ARBA" id="ARBA00022989"/>
    </source>
</evidence>
<proteinExistence type="inferred from homology"/>
<dbReference type="AlphaFoldDB" id="A0AAE1N7G8"/>
<dbReference type="EMBL" id="JAWXYG010000001">
    <property type="protein sequence ID" value="KAK4284047.1"/>
    <property type="molecule type" value="Genomic_DNA"/>
</dbReference>
<dbReference type="Proteomes" id="UP001293593">
    <property type="component" value="Unassembled WGS sequence"/>
</dbReference>
<evidence type="ECO:0000256" key="6">
    <source>
        <dbReference type="ARBA" id="ARBA00022516"/>
    </source>
</evidence>
<protein>
    <recommendedName>
        <fullName evidence="5">CDP-diacylglycerol--glycerol-3-phosphate 1-phosphatidyltransferase</fullName>
        <ecNumber evidence="5">2.7.8.5</ecNumber>
    </recommendedName>
</protein>
<keyword evidence="11 16" id="KW-0472">Membrane</keyword>
<dbReference type="NCBIfam" id="TIGR00560">
    <property type="entry name" value="pgsA"/>
    <property type="match status" value="1"/>
</dbReference>
<evidence type="ECO:0000256" key="5">
    <source>
        <dbReference type="ARBA" id="ARBA00013170"/>
    </source>
</evidence>
<dbReference type="InterPro" id="IPR050324">
    <property type="entry name" value="CDP-alcohol_PTase-I"/>
</dbReference>
<reference evidence="17" key="1">
    <citation type="submission" date="2023-10" db="EMBL/GenBank/DDBJ databases">
        <title>Chromosome-level genome of the transformable northern wattle, Acacia crassicarpa.</title>
        <authorList>
            <person name="Massaro I."/>
            <person name="Sinha N.R."/>
            <person name="Poethig S."/>
            <person name="Leichty A.R."/>
        </authorList>
    </citation>
    <scope>NUCLEOTIDE SEQUENCE</scope>
    <source>
        <strain evidence="17">Acra3RX</strain>
        <tissue evidence="17">Leaf</tissue>
    </source>
</reference>
<comment type="catalytic activity">
    <reaction evidence="14">
        <text>a CDP-1,2-diacyl-sn-glycerol + sn-glycerol 3-phosphate = a 1,2-diacyl-sn-glycero-3-phospho-(1'-sn-glycero-3'-phosphate) + CMP + H(+)</text>
        <dbReference type="Rhea" id="RHEA:12593"/>
        <dbReference type="ChEBI" id="CHEBI:15378"/>
        <dbReference type="ChEBI" id="CHEBI:57597"/>
        <dbReference type="ChEBI" id="CHEBI:58332"/>
        <dbReference type="ChEBI" id="CHEBI:60110"/>
        <dbReference type="ChEBI" id="CHEBI:60377"/>
        <dbReference type="EC" id="2.7.8.5"/>
    </reaction>
</comment>
<evidence type="ECO:0000256" key="12">
    <source>
        <dbReference type="ARBA" id="ARBA00023209"/>
    </source>
</evidence>
<dbReference type="GO" id="GO:0016020">
    <property type="term" value="C:membrane"/>
    <property type="evidence" value="ECO:0007669"/>
    <property type="project" value="UniProtKB-SubCell"/>
</dbReference>
<dbReference type="InterPro" id="IPR048254">
    <property type="entry name" value="CDP_ALCOHOL_P_TRANSF_CS"/>
</dbReference>
<comment type="caution">
    <text evidence="17">The sequence shown here is derived from an EMBL/GenBank/DDBJ whole genome shotgun (WGS) entry which is preliminary data.</text>
</comment>
<evidence type="ECO:0000256" key="10">
    <source>
        <dbReference type="ARBA" id="ARBA00023098"/>
    </source>
</evidence>
<accession>A0AAE1N7G8</accession>
<dbReference type="PANTHER" id="PTHR14269">
    <property type="entry name" value="CDP-DIACYLGLYCEROL--GLYCEROL-3-PHOSPHATE 3-PHOSPHATIDYLTRANSFERASE-RELATED"/>
    <property type="match status" value="1"/>
</dbReference>